<organism evidence="2 3">
    <name type="scientific">Xylanibacter rarus</name>
    <dbReference type="NCBI Taxonomy" id="1676614"/>
    <lineage>
        <taxon>Bacteria</taxon>
        <taxon>Pseudomonadati</taxon>
        <taxon>Bacteroidota</taxon>
        <taxon>Bacteroidia</taxon>
        <taxon>Bacteroidales</taxon>
        <taxon>Prevotellaceae</taxon>
        <taxon>Xylanibacter</taxon>
    </lineage>
</organism>
<gene>
    <name evidence="2" type="ORF">ACU52_03020</name>
</gene>
<accession>A0A8E1UQU5</accession>
<sequence length="107" mass="12617">MFIIMSKTIEQQIEKSRMLITGFRRNINVLSDRGVTEAELNAMDVELRKLVEINAECDKLREELSVKVKNMNSILNVVKDSFFNYKKIIKQNYSQERWIDFGVADKR</sequence>
<comment type="caution">
    <text evidence="2">The sequence shown here is derived from an EMBL/GenBank/DDBJ whole genome shotgun (WGS) entry which is preliminary data.</text>
</comment>
<dbReference type="AlphaFoldDB" id="A0A8E1UQU5"/>
<evidence type="ECO:0000313" key="3">
    <source>
        <dbReference type="Proteomes" id="UP000036951"/>
    </source>
</evidence>
<dbReference type="Proteomes" id="UP000036951">
    <property type="component" value="Unassembled WGS sequence"/>
</dbReference>
<dbReference type="EMBL" id="LFQU01000003">
    <property type="protein sequence ID" value="KOO69335.1"/>
    <property type="molecule type" value="Genomic_DNA"/>
</dbReference>
<name>A0A8E1UQU5_9BACT</name>
<keyword evidence="1" id="KW-0175">Coiled coil</keyword>
<protein>
    <submittedName>
        <fullName evidence="2">Uncharacterized protein</fullName>
    </submittedName>
</protein>
<keyword evidence="3" id="KW-1185">Reference proteome</keyword>
<proteinExistence type="predicted"/>
<feature type="coiled-coil region" evidence="1">
    <location>
        <begin position="43"/>
        <end position="70"/>
    </location>
</feature>
<evidence type="ECO:0000256" key="1">
    <source>
        <dbReference type="SAM" id="Coils"/>
    </source>
</evidence>
<evidence type="ECO:0000313" key="2">
    <source>
        <dbReference type="EMBL" id="KOO69335.1"/>
    </source>
</evidence>
<reference evidence="2 3" key="1">
    <citation type="submission" date="2015-06" db="EMBL/GenBank/DDBJ databases">
        <title>Prevotella sp. 109, sp. nov., a novel member of the family Prevotellaceae isolated from human faeces.</title>
        <authorList>
            <person name="Shkoporov A.N."/>
            <person name="Chaplin A.V."/>
            <person name="Kafarskaia L.I."/>
            <person name="Efimov B.A."/>
        </authorList>
    </citation>
    <scope>NUCLEOTIDE SEQUENCE [LARGE SCALE GENOMIC DNA]</scope>
    <source>
        <strain evidence="2 3">109</strain>
    </source>
</reference>